<evidence type="ECO:0000256" key="2">
    <source>
        <dbReference type="ARBA" id="ARBA00022741"/>
    </source>
</evidence>
<evidence type="ECO:0000256" key="11">
    <source>
        <dbReference type="HAMAP-Rule" id="MF_01487"/>
    </source>
</evidence>
<evidence type="ECO:0000256" key="8">
    <source>
        <dbReference type="ARBA" id="ARBA00023125"/>
    </source>
</evidence>
<evidence type="ECO:0000256" key="10">
    <source>
        <dbReference type="ARBA" id="ARBA00023235"/>
    </source>
</evidence>
<evidence type="ECO:0000256" key="12">
    <source>
        <dbReference type="SAM" id="MobiDB-lite"/>
    </source>
</evidence>
<evidence type="ECO:0000256" key="9">
    <source>
        <dbReference type="ARBA" id="ARBA00023204"/>
    </source>
</evidence>
<evidence type="ECO:0000259" key="13">
    <source>
        <dbReference type="Pfam" id="PF13538"/>
    </source>
</evidence>
<comment type="function">
    <text evidence="11">A helicase/nuclease that prepares dsDNA breaks (DSB) for recombinational DNA repair. Binds to DSBs and unwinds DNA via a highly rapid and processive ATP-dependent bidirectional helicase activity. Unwinds dsDNA until it encounters a Chi (crossover hotspot instigator) sequence from the 3' direction. Cuts ssDNA a few nucleotides 3' to the Chi site. The properties and activities of the enzyme are changed at Chi. The Chi-altered holoenzyme produces a long 3'-ssDNA overhang and facilitates RecA-binding to the ssDNA for homologous DNA recombination and repair. Holoenzyme degrades any linearized DNA that is unable to undergo homologous recombination. In the holoenzyme this subunit has ssDNA-dependent ATPase and 5'-3' helicase activity. When added to pre-assembled RecBC greatly stimulates nuclease activity and augments holoenzyme processivity. Negatively regulates the RecA-loading ability of RecBCD.</text>
</comment>
<comment type="similarity">
    <text evidence="11">Belongs to the RecD family.</text>
</comment>
<feature type="domain" description="UvrD-like helicase C-terminal" evidence="13">
    <location>
        <begin position="644"/>
        <end position="690"/>
    </location>
</feature>
<organism evidence="15 16">
    <name type="scientific">Luteimonas rhizosphaericola</name>
    <dbReference type="NCBI Taxonomy" id="3042024"/>
    <lineage>
        <taxon>Bacteria</taxon>
        <taxon>Pseudomonadati</taxon>
        <taxon>Pseudomonadota</taxon>
        <taxon>Gammaproteobacteria</taxon>
        <taxon>Lysobacterales</taxon>
        <taxon>Lysobacteraceae</taxon>
        <taxon>Luteimonas</taxon>
    </lineage>
</organism>
<dbReference type="InterPro" id="IPR027417">
    <property type="entry name" value="P-loop_NTPase"/>
</dbReference>
<keyword evidence="4 11" id="KW-0378">Hydrolase</keyword>
<keyword evidence="6 11" id="KW-0269">Exonuclease</keyword>
<evidence type="ECO:0000256" key="5">
    <source>
        <dbReference type="ARBA" id="ARBA00022806"/>
    </source>
</evidence>
<keyword evidence="1 11" id="KW-0540">Nuclease</keyword>
<comment type="miscellaneous">
    <text evidence="11">In the RecBCD complex, RecB has a slow 3'-5' helicase, an exonuclease activity and loads RecA onto ssDNA, RecD has a fast 5'-3' helicase activity, while RecC stimulates the ATPase and processivity of the RecB helicase and contributes to recognition of the Chi site.</text>
</comment>
<feature type="compositionally biased region" description="Polar residues" evidence="12">
    <location>
        <begin position="35"/>
        <end position="47"/>
    </location>
</feature>
<reference evidence="15 16" key="1">
    <citation type="submission" date="2023-04" db="EMBL/GenBank/DDBJ databases">
        <title>Luteimonas sp. M1R5S18.</title>
        <authorList>
            <person name="Sun J.-Q."/>
        </authorList>
    </citation>
    <scope>NUCLEOTIDE SEQUENCE [LARGE SCALE GENOMIC DNA]</scope>
    <source>
        <strain evidence="15 16">M1R5S18</strain>
    </source>
</reference>
<evidence type="ECO:0000313" key="16">
    <source>
        <dbReference type="Proteomes" id="UP001156831"/>
    </source>
</evidence>
<keyword evidence="8 11" id="KW-0238">DNA-binding</keyword>
<keyword evidence="5 11" id="KW-0347">Helicase</keyword>
<keyword evidence="7 11" id="KW-0067">ATP-binding</keyword>
<dbReference type="EMBL" id="JARXRN010000025">
    <property type="protein sequence ID" value="MDH5830798.1"/>
    <property type="molecule type" value="Genomic_DNA"/>
</dbReference>
<dbReference type="Proteomes" id="UP001156831">
    <property type="component" value="Unassembled WGS sequence"/>
</dbReference>
<protein>
    <recommendedName>
        <fullName evidence="11">RecBCD enzyme subunit RecD</fullName>
        <ecNumber evidence="11">5.6.2.3</ecNumber>
    </recommendedName>
    <alternativeName>
        <fullName evidence="11">DNA 5'-3' helicase subunit RecD</fullName>
    </alternativeName>
    <alternativeName>
        <fullName evidence="11">Exonuclease V subunit RecD</fullName>
        <shortName evidence="11">ExoV subunit RecD</shortName>
    </alternativeName>
    <alternativeName>
        <fullName evidence="11">Helicase/nuclease RecBCD subunit RecD</fullName>
    </alternativeName>
</protein>
<dbReference type="RefSeq" id="WP_280601649.1">
    <property type="nucleotide sequence ID" value="NZ_JARXRN010000025.1"/>
</dbReference>
<dbReference type="InterPro" id="IPR041851">
    <property type="entry name" value="RecD_N_sf"/>
</dbReference>
<dbReference type="InterPro" id="IPR027785">
    <property type="entry name" value="UvrD-like_helicase_C"/>
</dbReference>
<keyword evidence="2 11" id="KW-0547">Nucleotide-binding</keyword>
<dbReference type="Pfam" id="PF13245">
    <property type="entry name" value="AAA_19"/>
    <property type="match status" value="1"/>
</dbReference>
<evidence type="ECO:0000256" key="6">
    <source>
        <dbReference type="ARBA" id="ARBA00022839"/>
    </source>
</evidence>
<dbReference type="Gene3D" id="3.40.50.300">
    <property type="entry name" value="P-loop containing nucleotide triphosphate hydrolases"/>
    <property type="match status" value="3"/>
</dbReference>
<keyword evidence="3 11" id="KW-0227">DNA damage</keyword>
<evidence type="ECO:0000256" key="7">
    <source>
        <dbReference type="ARBA" id="ARBA00022840"/>
    </source>
</evidence>
<feature type="region of interest" description="Disordered" evidence="12">
    <location>
        <begin position="421"/>
        <end position="451"/>
    </location>
</feature>
<feature type="binding site" evidence="11">
    <location>
        <begin position="237"/>
        <end position="244"/>
    </location>
    <ligand>
        <name>ATP</name>
        <dbReference type="ChEBI" id="CHEBI:30616"/>
    </ligand>
</feature>
<dbReference type="SUPFAM" id="SSF52540">
    <property type="entry name" value="P-loop containing nucleoside triphosphate hydrolases"/>
    <property type="match status" value="1"/>
</dbReference>
<evidence type="ECO:0000256" key="1">
    <source>
        <dbReference type="ARBA" id="ARBA00022722"/>
    </source>
</evidence>
<gene>
    <name evidence="11" type="primary">recD</name>
    <name evidence="15" type="ORF">QFW80_09770</name>
</gene>
<feature type="compositionally biased region" description="Low complexity" evidence="12">
    <location>
        <begin position="421"/>
        <end position="441"/>
    </location>
</feature>
<sequence length="717" mass="75497">MTTTLPLFPEGQPVDPTAASAARAPNDPRERSDQPEAQPSETSRPTSLLQQLARAGALRTLDHALAQSLRRLDPDTPDTVLAAAALASLAVASGHAGFNPADPRRLVDTDIDWPAPDAWREALRHSRWVALPDTGDAESAPDAPLVYEHGLVYLRRYREYERRLAAGLHRIGSAAIASPAPSRPGRTEAHAPAPSLPLFTGEDARRADGSSAVHPTEDLQSQAIAAAQRHPLLLVTGGPGTGKTTTITRLLLALVAQADAAGTPPPRIALAAPTGRAAERMAESVRNALQALPARGVDPALAARLPTTGTTLHRLLGTIPDSPAFRHHADNPLPFDVVVVDEASMIDLPLMAKLVEAVPEGARLVLLGDPDQLPSVEAGDVLAGILAAADRVATSPTAVAATSPTTPAVTTPAVTSPAVTTPAVTTPAVTSPAVTSPASGRGRAEGAGEGALPSATPAFPAHHIHLTRNYRQSATLDLAPLASAVREGDSANALSLLRSGQLSGVHFHEDDIDPLQSHRDHLLEHWTALADTRDPADALARAARLRVLTAVREGPQGARTLNARIEDLLAGTRRGAGPASTAGRHFHGRLLLITENSYRHRLFNGDIGICLDDDGGTLMAWFPGDDPQHPRPFHPAALPAHDSAFAMTVHKAQGSEFDALWLVLPARDNRVLSRELVYTGMTRARSVLHLAGSADVLAQALARQTRRWSGLGHRLGG</sequence>
<feature type="region of interest" description="Disordered" evidence="12">
    <location>
        <begin position="1"/>
        <end position="47"/>
    </location>
</feature>
<dbReference type="Pfam" id="PF21185">
    <property type="entry name" value="RecD_N"/>
    <property type="match status" value="1"/>
</dbReference>
<comment type="catalytic activity">
    <reaction evidence="11">
        <text>ATP + H2O = ADP + phosphate + H(+)</text>
        <dbReference type="Rhea" id="RHEA:13065"/>
        <dbReference type="ChEBI" id="CHEBI:15377"/>
        <dbReference type="ChEBI" id="CHEBI:15378"/>
        <dbReference type="ChEBI" id="CHEBI:30616"/>
        <dbReference type="ChEBI" id="CHEBI:43474"/>
        <dbReference type="ChEBI" id="CHEBI:456216"/>
        <dbReference type="EC" id="5.6.2.3"/>
    </reaction>
</comment>
<feature type="domain" description="RecBCD enzyme subunit RecD N-terminal" evidence="14">
    <location>
        <begin position="55"/>
        <end position="153"/>
    </location>
</feature>
<dbReference type="InterPro" id="IPR006344">
    <property type="entry name" value="RecD"/>
</dbReference>
<keyword evidence="16" id="KW-1185">Reference proteome</keyword>
<keyword evidence="9 11" id="KW-0234">DNA repair</keyword>
<name>A0ABT6JJE9_9GAMM</name>
<dbReference type="PANTHER" id="PTHR43788">
    <property type="entry name" value="DNA2/NAM7 HELICASE FAMILY MEMBER"/>
    <property type="match status" value="1"/>
</dbReference>
<feature type="region of interest" description="Disordered" evidence="12">
    <location>
        <begin position="176"/>
        <end position="198"/>
    </location>
</feature>
<dbReference type="HAMAP" id="MF_01487">
    <property type="entry name" value="RecD"/>
    <property type="match status" value="1"/>
</dbReference>
<dbReference type="CDD" id="cd18809">
    <property type="entry name" value="SF1_C_RecD"/>
    <property type="match status" value="1"/>
</dbReference>
<evidence type="ECO:0000313" key="15">
    <source>
        <dbReference type="EMBL" id="MDH5830798.1"/>
    </source>
</evidence>
<evidence type="ECO:0000256" key="4">
    <source>
        <dbReference type="ARBA" id="ARBA00022801"/>
    </source>
</evidence>
<dbReference type="CDD" id="cd17933">
    <property type="entry name" value="DEXSc_RecD-like"/>
    <property type="match status" value="1"/>
</dbReference>
<keyword evidence="10 11" id="KW-0413">Isomerase</keyword>
<dbReference type="InterPro" id="IPR050534">
    <property type="entry name" value="Coronavir_polyprotein_1ab"/>
</dbReference>
<evidence type="ECO:0000256" key="3">
    <source>
        <dbReference type="ARBA" id="ARBA00022763"/>
    </source>
</evidence>
<comment type="subunit">
    <text evidence="11">Heterotrimer of RecB, RecC and RecD. All subunits contribute to DNA-binding.</text>
</comment>
<comment type="caution">
    <text evidence="15">The sequence shown here is derived from an EMBL/GenBank/DDBJ whole genome shotgun (WGS) entry which is preliminary data.</text>
</comment>
<dbReference type="Pfam" id="PF13538">
    <property type="entry name" value="UvrD_C_2"/>
    <property type="match status" value="1"/>
</dbReference>
<proteinExistence type="inferred from homology"/>
<dbReference type="EC" id="5.6.2.3" evidence="11"/>
<dbReference type="InterPro" id="IPR049550">
    <property type="entry name" value="RecD_N"/>
</dbReference>
<dbReference type="PANTHER" id="PTHR43788:SF6">
    <property type="entry name" value="DNA HELICASE B"/>
    <property type="match status" value="1"/>
</dbReference>
<accession>A0ABT6JJE9</accession>
<dbReference type="Gene3D" id="1.10.10.1020">
    <property type="entry name" value="RecBCD complex, subunit RecD, N-terminal domain"/>
    <property type="match status" value="1"/>
</dbReference>
<evidence type="ECO:0000259" key="14">
    <source>
        <dbReference type="Pfam" id="PF21185"/>
    </source>
</evidence>